<keyword evidence="5 7" id="KW-0547">Nucleotide-binding</keyword>
<evidence type="ECO:0000256" key="2">
    <source>
        <dbReference type="ARBA" id="ARBA00004752"/>
    </source>
</evidence>
<dbReference type="SUPFAM" id="SSF53244">
    <property type="entry name" value="MurD-like peptide ligases, peptide-binding domain"/>
    <property type="match status" value="1"/>
</dbReference>
<evidence type="ECO:0000259" key="11">
    <source>
        <dbReference type="Pfam" id="PF08245"/>
    </source>
</evidence>
<evidence type="ECO:0000259" key="9">
    <source>
        <dbReference type="Pfam" id="PF01262"/>
    </source>
</evidence>
<keyword evidence="6 7" id="KW-0067">ATP-binding</keyword>
<comment type="subcellular location">
    <subcellularLocation>
        <location evidence="1 7 8">Cytoplasm</location>
    </subcellularLocation>
</comment>
<keyword evidence="3 7" id="KW-0963">Cytoplasm</keyword>
<dbReference type="InterPro" id="IPR005762">
    <property type="entry name" value="MurD"/>
</dbReference>
<evidence type="ECO:0000256" key="3">
    <source>
        <dbReference type="ARBA" id="ARBA00022490"/>
    </source>
</evidence>
<dbReference type="SUPFAM" id="SSF51984">
    <property type="entry name" value="MurCD N-terminal domain"/>
    <property type="match status" value="1"/>
</dbReference>
<dbReference type="HAMAP" id="MF_00639">
    <property type="entry name" value="MurD"/>
    <property type="match status" value="1"/>
</dbReference>
<accession>A0ABP9NH66</accession>
<comment type="function">
    <text evidence="7 8">Cell wall formation. Catalyzes the addition of glutamate to the nucleotide precursor UDP-N-acetylmuramoyl-L-alanine (UMA).</text>
</comment>
<keyword evidence="7 8" id="KW-0961">Cell wall biogenesis/degradation</keyword>
<dbReference type="Pfam" id="PF02875">
    <property type="entry name" value="Mur_ligase_C"/>
    <property type="match status" value="1"/>
</dbReference>
<evidence type="ECO:0000256" key="4">
    <source>
        <dbReference type="ARBA" id="ARBA00022598"/>
    </source>
</evidence>
<dbReference type="Gene3D" id="3.40.1190.10">
    <property type="entry name" value="Mur-like, catalytic domain"/>
    <property type="match status" value="1"/>
</dbReference>
<keyword evidence="13" id="KW-1185">Reference proteome</keyword>
<keyword evidence="7 8" id="KW-0132">Cell division</keyword>
<evidence type="ECO:0000256" key="5">
    <source>
        <dbReference type="ARBA" id="ARBA00022741"/>
    </source>
</evidence>
<evidence type="ECO:0000256" key="6">
    <source>
        <dbReference type="ARBA" id="ARBA00022840"/>
    </source>
</evidence>
<dbReference type="Pfam" id="PF01262">
    <property type="entry name" value="AlaDh_PNT_C"/>
    <property type="match status" value="1"/>
</dbReference>
<dbReference type="GO" id="GO:0016874">
    <property type="term" value="F:ligase activity"/>
    <property type="evidence" value="ECO:0007669"/>
    <property type="project" value="UniProtKB-KW"/>
</dbReference>
<dbReference type="EC" id="6.3.2.9" evidence="7 8"/>
<comment type="caution">
    <text evidence="12">The sequence shown here is derived from an EMBL/GenBank/DDBJ whole genome shotgun (WGS) entry which is preliminary data.</text>
</comment>
<evidence type="ECO:0000256" key="1">
    <source>
        <dbReference type="ARBA" id="ARBA00004496"/>
    </source>
</evidence>
<evidence type="ECO:0000256" key="8">
    <source>
        <dbReference type="RuleBase" id="RU003664"/>
    </source>
</evidence>
<dbReference type="SUPFAM" id="SSF53623">
    <property type="entry name" value="MurD-like peptide ligases, catalytic domain"/>
    <property type="match status" value="1"/>
</dbReference>
<dbReference type="Pfam" id="PF08245">
    <property type="entry name" value="Mur_ligase_M"/>
    <property type="match status" value="1"/>
</dbReference>
<dbReference type="PANTHER" id="PTHR43692:SF1">
    <property type="entry name" value="UDP-N-ACETYLMURAMOYLALANINE--D-GLUTAMATE LIGASE"/>
    <property type="match status" value="1"/>
</dbReference>
<dbReference type="Gene3D" id="3.40.50.720">
    <property type="entry name" value="NAD(P)-binding Rossmann-like Domain"/>
    <property type="match status" value="1"/>
</dbReference>
<sequence length="486" mass="48233">MTLGCDRVMTPEDLSGAPVLVAGAGVSGLAAAAALVEVGARVTVTDARPAALADLPPGAEPGDDPDGVPAGTALVVTSPGRRPDHPLVAAAAAAGAPLVGEPELAWWLGRAMQRPPVWLAVTGTNGKTTTTGMLAAMLRAAGRDAVACGNIGYPVVEAVRVGHEVLAVELSSFQLHWSPSIRPLAGCVLNVADDHLDWHGSLAAYAAAKARALRADVAVAGVDDPAAAALLAAAPAPRRIGVTLAEPAPDQLGVVDGVLVDRAFDGGPLVEAAVVHPAGAPGITDALAAAALARAVGVGPDAVHAGLDDFRPGPHRGGVVATVGGVRYVDDSKATNPHAAAASLAAQAPAPIVWIVGGLLKGASVDDLVARHARGLRAAVVIGSERAEIIAALARHAPDLPVAEVVPGDDATMSDANPPDAGSDAATSTTVMTSAVRRAAALARPGDVVLLAPAAASMDQFADYAERGLRFAEAATALGTTPGTAP</sequence>
<feature type="domain" description="Alanine dehydrogenase/pyridine nucleotide transhydrogenase NAD(H)-binding" evidence="9">
    <location>
        <begin position="16"/>
        <end position="55"/>
    </location>
</feature>
<organism evidence="12 13">
    <name type="scientific">Pseudonocardia adelaidensis</name>
    <dbReference type="NCBI Taxonomy" id="648754"/>
    <lineage>
        <taxon>Bacteria</taxon>
        <taxon>Bacillati</taxon>
        <taxon>Actinomycetota</taxon>
        <taxon>Actinomycetes</taxon>
        <taxon>Pseudonocardiales</taxon>
        <taxon>Pseudonocardiaceae</taxon>
        <taxon>Pseudonocardia</taxon>
    </lineage>
</organism>
<reference evidence="13" key="1">
    <citation type="journal article" date="2019" name="Int. J. Syst. Evol. Microbiol.">
        <title>The Global Catalogue of Microorganisms (GCM) 10K type strain sequencing project: providing services to taxonomists for standard genome sequencing and annotation.</title>
        <authorList>
            <consortium name="The Broad Institute Genomics Platform"/>
            <consortium name="The Broad Institute Genome Sequencing Center for Infectious Disease"/>
            <person name="Wu L."/>
            <person name="Ma J."/>
        </authorList>
    </citation>
    <scope>NUCLEOTIDE SEQUENCE [LARGE SCALE GENOMIC DNA]</scope>
    <source>
        <strain evidence="13">JCM 18302</strain>
    </source>
</reference>
<feature type="domain" description="Mur ligase C-terminal" evidence="10">
    <location>
        <begin position="315"/>
        <end position="454"/>
    </location>
</feature>
<comment type="similarity">
    <text evidence="7">Belongs to the MurCDEF family.</text>
</comment>
<feature type="binding site" evidence="7">
    <location>
        <begin position="123"/>
        <end position="129"/>
    </location>
    <ligand>
        <name>ATP</name>
        <dbReference type="ChEBI" id="CHEBI:30616"/>
    </ligand>
</feature>
<dbReference type="InterPro" id="IPR013221">
    <property type="entry name" value="Mur_ligase_cen"/>
</dbReference>
<comment type="catalytic activity">
    <reaction evidence="7 8">
        <text>UDP-N-acetyl-alpha-D-muramoyl-L-alanine + D-glutamate + ATP = UDP-N-acetyl-alpha-D-muramoyl-L-alanyl-D-glutamate + ADP + phosphate + H(+)</text>
        <dbReference type="Rhea" id="RHEA:16429"/>
        <dbReference type="ChEBI" id="CHEBI:15378"/>
        <dbReference type="ChEBI" id="CHEBI:29986"/>
        <dbReference type="ChEBI" id="CHEBI:30616"/>
        <dbReference type="ChEBI" id="CHEBI:43474"/>
        <dbReference type="ChEBI" id="CHEBI:83898"/>
        <dbReference type="ChEBI" id="CHEBI:83900"/>
        <dbReference type="ChEBI" id="CHEBI:456216"/>
        <dbReference type="EC" id="6.3.2.9"/>
    </reaction>
</comment>
<keyword evidence="7 8" id="KW-0133">Cell shape</keyword>
<dbReference type="Proteomes" id="UP001500804">
    <property type="component" value="Unassembled WGS sequence"/>
</dbReference>
<proteinExistence type="inferred from homology"/>
<dbReference type="PANTHER" id="PTHR43692">
    <property type="entry name" value="UDP-N-ACETYLMURAMOYLALANINE--D-GLUTAMATE LIGASE"/>
    <property type="match status" value="1"/>
</dbReference>
<gene>
    <name evidence="7 12" type="primary">murD</name>
    <name evidence="12" type="ORF">GCM10023320_25250</name>
</gene>
<dbReference type="EMBL" id="BAABJO010000008">
    <property type="protein sequence ID" value="GAA5119471.1"/>
    <property type="molecule type" value="Genomic_DNA"/>
</dbReference>
<evidence type="ECO:0000259" key="10">
    <source>
        <dbReference type="Pfam" id="PF02875"/>
    </source>
</evidence>
<keyword evidence="7 8" id="KW-0573">Peptidoglycan synthesis</keyword>
<evidence type="ECO:0000313" key="13">
    <source>
        <dbReference type="Proteomes" id="UP001500804"/>
    </source>
</evidence>
<keyword evidence="7 8" id="KW-0131">Cell cycle</keyword>
<dbReference type="Gene3D" id="3.90.190.20">
    <property type="entry name" value="Mur ligase, C-terminal domain"/>
    <property type="match status" value="1"/>
</dbReference>
<dbReference type="InterPro" id="IPR004101">
    <property type="entry name" value="Mur_ligase_C"/>
</dbReference>
<dbReference type="InterPro" id="IPR036615">
    <property type="entry name" value="Mur_ligase_C_dom_sf"/>
</dbReference>
<dbReference type="InterPro" id="IPR007698">
    <property type="entry name" value="AlaDH/PNT_NAD(H)-bd"/>
</dbReference>
<keyword evidence="4 7" id="KW-0436">Ligase</keyword>
<protein>
    <recommendedName>
        <fullName evidence="7 8">UDP-N-acetylmuramoylalanine--D-glutamate ligase</fullName>
        <ecNumber evidence="7 8">6.3.2.9</ecNumber>
    </recommendedName>
    <alternativeName>
        <fullName evidence="7">D-glutamic acid-adding enzyme</fullName>
    </alternativeName>
    <alternativeName>
        <fullName evidence="7">UDP-N-acetylmuramoyl-L-alanyl-D-glutamate synthetase</fullName>
    </alternativeName>
</protein>
<feature type="domain" description="Mur ligase central" evidence="11">
    <location>
        <begin position="121"/>
        <end position="234"/>
    </location>
</feature>
<comment type="pathway">
    <text evidence="2 7 8">Cell wall biogenesis; peptidoglycan biosynthesis.</text>
</comment>
<evidence type="ECO:0000313" key="12">
    <source>
        <dbReference type="EMBL" id="GAA5119471.1"/>
    </source>
</evidence>
<dbReference type="InterPro" id="IPR036565">
    <property type="entry name" value="Mur-like_cat_sf"/>
</dbReference>
<evidence type="ECO:0000256" key="7">
    <source>
        <dbReference type="HAMAP-Rule" id="MF_00639"/>
    </source>
</evidence>
<dbReference type="NCBIfam" id="TIGR01087">
    <property type="entry name" value="murD"/>
    <property type="match status" value="1"/>
</dbReference>
<name>A0ABP9NH66_9PSEU</name>